<feature type="domain" description="PDZ" evidence="2">
    <location>
        <begin position="156"/>
        <end position="231"/>
    </location>
</feature>
<feature type="domain" description="PDZ" evidence="2">
    <location>
        <begin position="332"/>
        <end position="405"/>
    </location>
</feature>
<sequence>MTLERLRNAFSFGRQDAATKQHSRRADTALAMRRLSARDPGSWSSAHEDFTCLRFFVWTGGDPGFTLTTKVDDKEHVLACDEDAELRVDRITAQKVWEAGIRPGDVLETVASKRVHTMDTEAAIVLVQMSKSPSIIRFRSPTTGKRVRYDVLLGHQKLGLFFTPDSGNAVPVVTRLPHRRGLGDPSSHGVRLGDILVAVNGMDAVAAGFGRTMELVETCPRPLRLTFERAVNDDADGQWFGSQVASEQSGEQRRGSISLRDAIPNLRATGMRTRALASLRCKEFVRSLMPSGGNSAQSRLQLEAGDHSGGRSAEPPADADTQHGVLIEWNSGPLGLTLLEDPISGASLVNRLTGKGSSANMERLQHGYQLYSINGVRTEGRALDALCHDLVTLPKPIKLVFRPPHLDDTSEDGSRSEHSSNSSSSSSSPQTRAQSETELDADNHRALVRRASMVEHCSPHQSSLIREHHEYEVIWTANQLGLELEIPHINNTAPTPMRGQYPIVHKVLKKSTLDLPSDAVGHLFVAINNWSTSGLTTTELRTLLRVAEKPAVLRFRRRDGPSGFQRTFLSNSSHNVEEAGMGGRHSTFGSAYNILWSEGELGITFGCYEDADRRHALIVYVKRIGPGQAQDSRLVSIGDLLCSINGQELPPKQKFKKTMSKLVNTRQPVTLGFRRLLVERCSDWDREGHS</sequence>
<gene>
    <name evidence="3" type="ORF">PR001_g19846</name>
    <name evidence="4" type="ORF">PR002_g18262</name>
</gene>
<dbReference type="SUPFAM" id="SSF50156">
    <property type="entry name" value="PDZ domain-like"/>
    <property type="match status" value="2"/>
</dbReference>
<proteinExistence type="predicted"/>
<dbReference type="EMBL" id="QXFU01001546">
    <property type="protein sequence ID" value="KAE9000151.1"/>
    <property type="molecule type" value="Genomic_DNA"/>
</dbReference>
<feature type="region of interest" description="Disordered" evidence="1">
    <location>
        <begin position="401"/>
        <end position="439"/>
    </location>
</feature>
<reference evidence="5 6" key="1">
    <citation type="submission" date="2018-09" db="EMBL/GenBank/DDBJ databases">
        <title>Genomic investigation of the strawberry pathogen Phytophthora fragariae indicates pathogenicity is determined by transcriptional variation in three key races.</title>
        <authorList>
            <person name="Adams T.M."/>
            <person name="Armitage A.D."/>
            <person name="Sobczyk M.K."/>
            <person name="Bates H.J."/>
            <person name="Dunwell J.M."/>
            <person name="Nellist C.F."/>
            <person name="Harrison R.J."/>
        </authorList>
    </citation>
    <scope>NUCLEOTIDE SEQUENCE [LARGE SCALE GENOMIC DNA]</scope>
    <source>
        <strain evidence="3 5">SCRP249</strain>
        <strain evidence="4 6">SCRP324</strain>
    </source>
</reference>
<evidence type="ECO:0000313" key="6">
    <source>
        <dbReference type="Proteomes" id="UP000435112"/>
    </source>
</evidence>
<dbReference type="OrthoDB" id="67717at2759"/>
<feature type="domain" description="PDZ" evidence="2">
    <location>
        <begin position="599"/>
        <end position="677"/>
    </location>
</feature>
<name>A0A6A3JN15_9STRA</name>
<dbReference type="AlphaFoldDB" id="A0A6A3JN15"/>
<evidence type="ECO:0000259" key="2">
    <source>
        <dbReference type="SMART" id="SM00228"/>
    </source>
</evidence>
<evidence type="ECO:0000313" key="3">
    <source>
        <dbReference type="EMBL" id="KAE8996500.1"/>
    </source>
</evidence>
<feature type="compositionally biased region" description="Low complexity" evidence="1">
    <location>
        <begin position="419"/>
        <end position="428"/>
    </location>
</feature>
<dbReference type="InterPro" id="IPR001478">
    <property type="entry name" value="PDZ"/>
</dbReference>
<dbReference type="EMBL" id="QXFV01001889">
    <property type="protein sequence ID" value="KAE8996500.1"/>
    <property type="molecule type" value="Genomic_DNA"/>
</dbReference>
<evidence type="ECO:0000313" key="5">
    <source>
        <dbReference type="Proteomes" id="UP000429607"/>
    </source>
</evidence>
<organism evidence="3 5">
    <name type="scientific">Phytophthora rubi</name>
    <dbReference type="NCBI Taxonomy" id="129364"/>
    <lineage>
        <taxon>Eukaryota</taxon>
        <taxon>Sar</taxon>
        <taxon>Stramenopiles</taxon>
        <taxon>Oomycota</taxon>
        <taxon>Peronosporomycetes</taxon>
        <taxon>Peronosporales</taxon>
        <taxon>Peronosporaceae</taxon>
        <taxon>Phytophthora</taxon>
    </lineage>
</organism>
<accession>A0A6A3JN15</accession>
<comment type="caution">
    <text evidence="3">The sequence shown here is derived from an EMBL/GenBank/DDBJ whole genome shotgun (WGS) entry which is preliminary data.</text>
</comment>
<evidence type="ECO:0000256" key="1">
    <source>
        <dbReference type="SAM" id="MobiDB-lite"/>
    </source>
</evidence>
<feature type="compositionally biased region" description="Basic and acidic residues" evidence="1">
    <location>
        <begin position="404"/>
        <end position="418"/>
    </location>
</feature>
<dbReference type="SMART" id="SM00228">
    <property type="entry name" value="PDZ"/>
    <property type="match status" value="4"/>
</dbReference>
<dbReference type="Proteomes" id="UP000429607">
    <property type="component" value="Unassembled WGS sequence"/>
</dbReference>
<dbReference type="Proteomes" id="UP000435112">
    <property type="component" value="Unassembled WGS sequence"/>
</dbReference>
<protein>
    <recommendedName>
        <fullName evidence="2">PDZ domain-containing protein</fullName>
    </recommendedName>
</protein>
<evidence type="ECO:0000313" key="4">
    <source>
        <dbReference type="EMBL" id="KAE9000151.1"/>
    </source>
</evidence>
<dbReference type="Gene3D" id="2.30.42.10">
    <property type="match status" value="1"/>
</dbReference>
<feature type="domain" description="PDZ" evidence="2">
    <location>
        <begin position="478"/>
        <end position="559"/>
    </location>
</feature>
<dbReference type="InterPro" id="IPR036034">
    <property type="entry name" value="PDZ_sf"/>
</dbReference>